<keyword evidence="6" id="KW-0378">Hydrolase</keyword>
<dbReference type="EMBL" id="JAKOGI010000078">
    <property type="protein sequence ID" value="KAJ8445394.1"/>
    <property type="molecule type" value="Genomic_DNA"/>
</dbReference>
<evidence type="ECO:0000256" key="6">
    <source>
        <dbReference type="ARBA" id="ARBA00022801"/>
    </source>
</evidence>
<feature type="compositionally biased region" description="Low complexity" evidence="9">
    <location>
        <begin position="1140"/>
        <end position="1161"/>
    </location>
</feature>
<name>A0A9Q1QKS6_9CARY</name>
<feature type="compositionally biased region" description="Polar residues" evidence="9">
    <location>
        <begin position="470"/>
        <end position="484"/>
    </location>
</feature>
<dbReference type="PANTHER" id="PTHR11079">
    <property type="entry name" value="CYTOSINE DEAMINASE FAMILY MEMBER"/>
    <property type="match status" value="1"/>
</dbReference>
<feature type="compositionally biased region" description="Basic residues" evidence="9">
    <location>
        <begin position="1443"/>
        <end position="1456"/>
    </location>
</feature>
<feature type="compositionally biased region" description="Basic and acidic residues" evidence="9">
    <location>
        <begin position="419"/>
        <end position="445"/>
    </location>
</feature>
<feature type="domain" description="CMP/dCMP-type deaminase" evidence="10">
    <location>
        <begin position="1261"/>
        <end position="1383"/>
    </location>
</feature>
<feature type="compositionally biased region" description="Acidic residues" evidence="9">
    <location>
        <begin position="1084"/>
        <end position="1093"/>
    </location>
</feature>
<feature type="compositionally biased region" description="Polar residues" evidence="9">
    <location>
        <begin position="496"/>
        <end position="526"/>
    </location>
</feature>
<feature type="compositionally biased region" description="Basic and acidic residues" evidence="9">
    <location>
        <begin position="265"/>
        <end position="292"/>
    </location>
</feature>
<feature type="region of interest" description="Disordered" evidence="9">
    <location>
        <begin position="1062"/>
        <end position="1122"/>
    </location>
</feature>
<comment type="catalytic activity">
    <reaction evidence="8">
        <text>adenosine(34) in tRNA + H2O + H(+) = inosine(34) in tRNA + NH4(+)</text>
        <dbReference type="Rhea" id="RHEA:43168"/>
        <dbReference type="Rhea" id="RHEA-COMP:10373"/>
        <dbReference type="Rhea" id="RHEA-COMP:10374"/>
        <dbReference type="ChEBI" id="CHEBI:15377"/>
        <dbReference type="ChEBI" id="CHEBI:15378"/>
        <dbReference type="ChEBI" id="CHEBI:28938"/>
        <dbReference type="ChEBI" id="CHEBI:74411"/>
        <dbReference type="ChEBI" id="CHEBI:82852"/>
        <dbReference type="EC" id="3.5.4.33"/>
    </reaction>
</comment>
<feature type="compositionally biased region" description="Basic and acidic residues" evidence="9">
    <location>
        <begin position="209"/>
        <end position="246"/>
    </location>
</feature>
<keyword evidence="5" id="KW-0479">Metal-binding</keyword>
<dbReference type="PANTHER" id="PTHR11079:SF179">
    <property type="entry name" value="TRNA(ADENINE(34)) DEAMINASE, CHLOROPLASTIC"/>
    <property type="match status" value="1"/>
</dbReference>
<dbReference type="SUPFAM" id="SSF53927">
    <property type="entry name" value="Cytidine deaminase-like"/>
    <property type="match status" value="1"/>
</dbReference>
<keyword evidence="7" id="KW-0862">Zinc</keyword>
<evidence type="ECO:0000313" key="12">
    <source>
        <dbReference type="Proteomes" id="UP001153076"/>
    </source>
</evidence>
<feature type="compositionally biased region" description="Polar residues" evidence="9">
    <location>
        <begin position="981"/>
        <end position="990"/>
    </location>
</feature>
<feature type="compositionally biased region" description="Polar residues" evidence="9">
    <location>
        <begin position="579"/>
        <end position="588"/>
    </location>
</feature>
<dbReference type="EC" id="3.5.4.33" evidence="3"/>
<sequence>MIHHSYTSSVISLRTPLSFNDYTYCSNERCPSSYCSCCCSFSINSPGFIVPINPSFLYGLRQSTLIQWPPSRRLILGAGDQYCFRAPVSDVGRFCDGECSCVKRERVDIFFGRCKEKCCVKKRSVDVSVNTIRSRMGRRDYQCSTIGDAEAMLSLLGEEAFEECLDVRERRRSLSKHGNVIRKQNVVCEDSKGRKEDLGSGLGGPSSKYRLEVGKVKSKDEVNERREKREVLLKGEERRSRRKESSSENLGGQLDVAEAVSSKLRYREEDYRSEERENFSKEEARWSRRHESSSSYYSASDTSDLESDVEVEIQDERYVGESSTMHEKDTRQFGSVVIGEENKKESRRYRDERDKLLRSGEQVNSRVGSFAVSDSRKKLEGIVISEETKNDPKSYIDERNQQSQTIRHDDSRVASSAEWDWRKKSEKRLTEESAEETKARKDSVVRHSQMSQAHESSSAKASRSEKQFDYQEQGSSSRVSSHGQLRSCIKKDDQVSEYSKSSSRNEQSTQTARYNVETTSNMQRRSNQWEDDMMVVGQSVEETGCEYCKTCGRTMQQNKTQTALEQRTELSQNRDDVRSTATVQGQSKSRLEKQKSLTSLQTSVQQKNEHHDQMTHLVTGQVKTRRKLQNCSEAVDTHDNYVESTLSSRQQSETRMETLEQNSSSLISRQELKGPLEKSDGKFIKETKSSSGISSLQAHSTYAKINRQSASEQHMHNEQIYSTKVKSEKELVQKHRYIDETIVRSKLGTEVERPIVDAVYTGNFSGEASASQPSTALIQQFSEGETDVALQISTLSPSSDSLSSSMRNDFGGIVQVGTGSVYIHPQARTPSAADEVSSGIELYVEPSKEDAIGSAECMEESSIHIFSGFVEEMKHEGSTSQTRMERTTPQQDSKHQVGASSLYVHPQARTPSSFDEVSCNRSESYEYALISAERMEESAIQIVGEFVEKMQHEASTSESTIMKKPSQLDSRPQDEKYMLKGSSQSDSENTIIEKQESRHSSGRSETKGPSDDMWDAKDHFGQESSEAESSNGVSSNVSVRRTGKSLWNIVAGIFRVLHAETQKSSVKEGGRGSSNQSASGEAWSSEDEEDEANGDSTKSASLPEEPTSSVQPPQRRASTKCQREDLGAVILDDRMKHVEVGASSSSSVLQTSSLSGGVSSGPNTNWNIAMEMSQPTPSALMVPHAGRSGRSHGVEEIEEAGHSAGEQGVQSFHVRQTGLKPASGATDAEVKKRKLQRSNQVLNERYYEWETAYRHEREQRKVDEIFMREALVEAKKAADSWEVPVGAILVQNGNVIARGYNLVEELRDSTAHAEMICIREASNFLRTWRLSETTLYVTLEPCPMCAGAILQARVGTLVWGAPNRLLGADGSWIRLFPGVEGEERPEVAEKPAAPVHPFHPNMKIRRGVLEAECAGIMQQFFQLRRRREKKSEESGQKPGLLHKMLKLPVIRKKRSS</sequence>
<evidence type="ECO:0000256" key="3">
    <source>
        <dbReference type="ARBA" id="ARBA00012740"/>
    </source>
</evidence>
<comment type="subunit">
    <text evidence="2">Homodimer.</text>
</comment>
<dbReference type="InterPro" id="IPR016193">
    <property type="entry name" value="Cytidine_deaminase-like"/>
</dbReference>
<proteinExistence type="inferred from homology"/>
<reference evidence="11" key="1">
    <citation type="submission" date="2022-04" db="EMBL/GenBank/DDBJ databases">
        <title>Carnegiea gigantea Genome sequencing and assembly v2.</title>
        <authorList>
            <person name="Copetti D."/>
            <person name="Sanderson M.J."/>
            <person name="Burquez A."/>
            <person name="Wojciechowski M.F."/>
        </authorList>
    </citation>
    <scope>NUCLEOTIDE SEQUENCE</scope>
    <source>
        <strain evidence="11">SGP5-SGP5p</strain>
        <tissue evidence="11">Aerial part</tissue>
    </source>
</reference>
<evidence type="ECO:0000256" key="8">
    <source>
        <dbReference type="ARBA" id="ARBA00048045"/>
    </source>
</evidence>
<dbReference type="GO" id="GO:0052717">
    <property type="term" value="F:tRNA-specific adenosine-34 deaminase activity"/>
    <property type="evidence" value="ECO:0007669"/>
    <property type="project" value="UniProtKB-EC"/>
</dbReference>
<dbReference type="CDD" id="cd01285">
    <property type="entry name" value="nucleoside_deaminase"/>
    <property type="match status" value="1"/>
</dbReference>
<dbReference type="InterPro" id="IPR002125">
    <property type="entry name" value="CMP_dCMP_dom"/>
</dbReference>
<dbReference type="Gene3D" id="3.40.140.10">
    <property type="entry name" value="Cytidine Deaminase, domain 2"/>
    <property type="match status" value="1"/>
</dbReference>
<evidence type="ECO:0000256" key="2">
    <source>
        <dbReference type="ARBA" id="ARBA00011738"/>
    </source>
</evidence>
<feature type="compositionally biased region" description="Acidic residues" evidence="9">
    <location>
        <begin position="303"/>
        <end position="313"/>
    </location>
</feature>
<comment type="caution">
    <text evidence="11">The sequence shown here is derived from an EMBL/GenBank/DDBJ whole genome shotgun (WGS) entry which is preliminary data.</text>
</comment>
<feature type="compositionally biased region" description="Basic and acidic residues" evidence="9">
    <location>
        <begin position="314"/>
        <end position="331"/>
    </location>
</feature>
<dbReference type="Proteomes" id="UP001153076">
    <property type="component" value="Unassembled WGS sequence"/>
</dbReference>
<feature type="compositionally biased region" description="Low complexity" evidence="9">
    <location>
        <begin position="1023"/>
        <end position="1038"/>
    </location>
</feature>
<dbReference type="Pfam" id="PF00383">
    <property type="entry name" value="dCMP_cyt_deam_1"/>
    <property type="match status" value="1"/>
</dbReference>
<feature type="compositionally biased region" description="Basic and acidic residues" evidence="9">
    <location>
        <begin position="340"/>
        <end position="358"/>
    </location>
</feature>
<dbReference type="FunFam" id="3.40.140.10:FF:000005">
    <property type="entry name" value="tRNA-specific adenosine deaminase"/>
    <property type="match status" value="1"/>
</dbReference>
<feature type="compositionally biased region" description="Polar residues" evidence="9">
    <location>
        <begin position="596"/>
        <end position="606"/>
    </location>
</feature>
<comment type="cofactor">
    <cofactor evidence="1">
        <name>Zn(2+)</name>
        <dbReference type="ChEBI" id="CHEBI:29105"/>
    </cofactor>
</comment>
<dbReference type="HAMAP" id="MF_00972">
    <property type="entry name" value="tRNA_aden_deaminase"/>
    <property type="match status" value="1"/>
</dbReference>
<feature type="compositionally biased region" description="Polar residues" evidence="9">
    <location>
        <begin position="878"/>
        <end position="891"/>
    </location>
</feature>
<feature type="compositionally biased region" description="Basic and acidic residues" evidence="9">
    <location>
        <begin position="566"/>
        <end position="578"/>
    </location>
</feature>
<dbReference type="GO" id="GO:0002100">
    <property type="term" value="P:tRNA wobble adenosine to inosine editing"/>
    <property type="evidence" value="ECO:0007669"/>
    <property type="project" value="InterPro"/>
</dbReference>
<feature type="compositionally biased region" description="Basic and acidic residues" evidence="9">
    <location>
        <begin position="374"/>
        <end position="412"/>
    </location>
</feature>
<evidence type="ECO:0000313" key="11">
    <source>
        <dbReference type="EMBL" id="KAJ8445394.1"/>
    </source>
</evidence>
<dbReference type="InterPro" id="IPR028883">
    <property type="entry name" value="tRNA_aden_deaminase"/>
</dbReference>
<feature type="region of interest" description="Disordered" evidence="9">
    <location>
        <begin position="1140"/>
        <end position="1162"/>
    </location>
</feature>
<dbReference type="PROSITE" id="PS51747">
    <property type="entry name" value="CYT_DCMP_DEAMINASES_2"/>
    <property type="match status" value="1"/>
</dbReference>
<feature type="region of interest" description="Disordered" evidence="9">
    <location>
        <begin position="566"/>
        <end position="613"/>
    </location>
</feature>
<evidence type="ECO:0000256" key="7">
    <source>
        <dbReference type="ARBA" id="ARBA00022833"/>
    </source>
</evidence>
<dbReference type="OrthoDB" id="408702at2759"/>
<gene>
    <name evidence="11" type="ORF">Cgig2_010752</name>
</gene>
<organism evidence="11 12">
    <name type="scientific">Carnegiea gigantea</name>
    <dbReference type="NCBI Taxonomy" id="171969"/>
    <lineage>
        <taxon>Eukaryota</taxon>
        <taxon>Viridiplantae</taxon>
        <taxon>Streptophyta</taxon>
        <taxon>Embryophyta</taxon>
        <taxon>Tracheophyta</taxon>
        <taxon>Spermatophyta</taxon>
        <taxon>Magnoliopsida</taxon>
        <taxon>eudicotyledons</taxon>
        <taxon>Gunneridae</taxon>
        <taxon>Pentapetalae</taxon>
        <taxon>Caryophyllales</taxon>
        <taxon>Cactineae</taxon>
        <taxon>Cactaceae</taxon>
        <taxon>Cactoideae</taxon>
        <taxon>Echinocereeae</taxon>
        <taxon>Carnegiea</taxon>
    </lineage>
</organism>
<evidence type="ECO:0000256" key="1">
    <source>
        <dbReference type="ARBA" id="ARBA00001947"/>
    </source>
</evidence>
<feature type="compositionally biased region" description="Polar residues" evidence="9">
    <location>
        <begin position="1094"/>
        <end position="1112"/>
    </location>
</feature>
<evidence type="ECO:0000256" key="9">
    <source>
        <dbReference type="SAM" id="MobiDB-lite"/>
    </source>
</evidence>
<accession>A0A9Q1QKS6</accession>
<protein>
    <recommendedName>
        <fullName evidence="3">tRNA(adenine(34)) deaminase</fullName>
        <ecNumber evidence="3">3.5.4.33</ecNumber>
    </recommendedName>
</protein>
<evidence type="ECO:0000259" key="10">
    <source>
        <dbReference type="PROSITE" id="PS51747"/>
    </source>
</evidence>
<feature type="compositionally biased region" description="Basic and acidic residues" evidence="9">
    <location>
        <begin position="991"/>
        <end position="1021"/>
    </location>
</feature>
<evidence type="ECO:0000256" key="4">
    <source>
        <dbReference type="ARBA" id="ARBA00022694"/>
    </source>
</evidence>
<feature type="region of interest" description="Disordered" evidence="9">
    <location>
        <begin position="193"/>
        <end position="529"/>
    </location>
</feature>
<dbReference type="GO" id="GO:0046872">
    <property type="term" value="F:metal ion binding"/>
    <property type="evidence" value="ECO:0007669"/>
    <property type="project" value="UniProtKB-KW"/>
</dbReference>
<feature type="region of interest" description="Disordered" evidence="9">
    <location>
        <begin position="875"/>
        <end position="898"/>
    </location>
</feature>
<feature type="region of interest" description="Disordered" evidence="9">
    <location>
        <begin position="1427"/>
        <end position="1456"/>
    </location>
</feature>
<feature type="region of interest" description="Disordered" evidence="9">
    <location>
        <begin position="951"/>
        <end position="1038"/>
    </location>
</feature>
<keyword evidence="12" id="KW-1185">Reference proteome</keyword>
<keyword evidence="4" id="KW-0819">tRNA processing</keyword>
<dbReference type="GO" id="GO:0009507">
    <property type="term" value="C:chloroplast"/>
    <property type="evidence" value="ECO:0007669"/>
    <property type="project" value="TreeGrafter"/>
</dbReference>
<evidence type="ECO:0000256" key="5">
    <source>
        <dbReference type="ARBA" id="ARBA00022723"/>
    </source>
</evidence>